<name>A0A9P4MD04_9PEZI</name>
<dbReference type="Pfam" id="PF00300">
    <property type="entry name" value="His_Phos_1"/>
    <property type="match status" value="1"/>
</dbReference>
<dbReference type="Gene3D" id="3.40.50.1240">
    <property type="entry name" value="Phosphoglycerate mutase-like"/>
    <property type="match status" value="1"/>
</dbReference>
<evidence type="ECO:0000313" key="4">
    <source>
        <dbReference type="Proteomes" id="UP000799439"/>
    </source>
</evidence>
<dbReference type="PANTHER" id="PTHR48100:SF1">
    <property type="entry name" value="HISTIDINE PHOSPHATASE FAMILY PROTEIN-RELATED"/>
    <property type="match status" value="1"/>
</dbReference>
<dbReference type="Proteomes" id="UP000799439">
    <property type="component" value="Unassembled WGS sequence"/>
</dbReference>
<keyword evidence="4" id="KW-1185">Reference proteome</keyword>
<organism evidence="3 4">
    <name type="scientific">Myriangium duriaei CBS 260.36</name>
    <dbReference type="NCBI Taxonomy" id="1168546"/>
    <lineage>
        <taxon>Eukaryota</taxon>
        <taxon>Fungi</taxon>
        <taxon>Dikarya</taxon>
        <taxon>Ascomycota</taxon>
        <taxon>Pezizomycotina</taxon>
        <taxon>Dothideomycetes</taxon>
        <taxon>Dothideomycetidae</taxon>
        <taxon>Myriangiales</taxon>
        <taxon>Myriangiaceae</taxon>
        <taxon>Myriangium</taxon>
    </lineage>
</organism>
<dbReference type="PANTHER" id="PTHR48100">
    <property type="entry name" value="BROAD-SPECIFICITY PHOSPHATASE YOR283W-RELATED"/>
    <property type="match status" value="1"/>
</dbReference>
<dbReference type="AlphaFoldDB" id="A0A9P4MD04"/>
<dbReference type="InterPro" id="IPR013078">
    <property type="entry name" value="His_Pase_superF_clade-1"/>
</dbReference>
<dbReference type="InterPro" id="IPR029033">
    <property type="entry name" value="His_PPase_superfam"/>
</dbReference>
<comment type="caution">
    <text evidence="3">The sequence shown here is derived from an EMBL/GenBank/DDBJ whole genome shotgun (WGS) entry which is preliminary data.</text>
</comment>
<sequence>MKSLKEPAVTPLIHIIRHGESLHNVCRRYPHRDPPLTDAGQEATKKITITAVPDLVIVSPMTRTIQTAMNAFPAITSSHTARPEVQVWPDLREAHNAVSCKGVSRRELSAKFPPFDFSDCPEEWDHPPHTAKGATARAEIVRQRLKELSETYKNIALVTHRGFIAFLAPGDRFEVCETRSYRFGTGEETEMLRLGVNVDTNEMQDFGPTILVPVETVGARGDLKAILKQ</sequence>
<dbReference type="CDD" id="cd07067">
    <property type="entry name" value="HP_PGM_like"/>
    <property type="match status" value="1"/>
</dbReference>
<keyword evidence="1" id="KW-0324">Glycolysis</keyword>
<reference evidence="3" key="1">
    <citation type="journal article" date="2020" name="Stud. Mycol.">
        <title>101 Dothideomycetes genomes: a test case for predicting lifestyles and emergence of pathogens.</title>
        <authorList>
            <person name="Haridas S."/>
            <person name="Albert R."/>
            <person name="Binder M."/>
            <person name="Bloem J."/>
            <person name="Labutti K."/>
            <person name="Salamov A."/>
            <person name="Andreopoulos B."/>
            <person name="Baker S."/>
            <person name="Barry K."/>
            <person name="Bills G."/>
            <person name="Bluhm B."/>
            <person name="Cannon C."/>
            <person name="Castanera R."/>
            <person name="Culley D."/>
            <person name="Daum C."/>
            <person name="Ezra D."/>
            <person name="Gonzalez J."/>
            <person name="Henrissat B."/>
            <person name="Kuo A."/>
            <person name="Liang C."/>
            <person name="Lipzen A."/>
            <person name="Lutzoni F."/>
            <person name="Magnuson J."/>
            <person name="Mondo S."/>
            <person name="Nolan M."/>
            <person name="Ohm R."/>
            <person name="Pangilinan J."/>
            <person name="Park H.-J."/>
            <person name="Ramirez L."/>
            <person name="Alfaro M."/>
            <person name="Sun H."/>
            <person name="Tritt A."/>
            <person name="Yoshinaga Y."/>
            <person name="Zwiers L.-H."/>
            <person name="Turgeon B."/>
            <person name="Goodwin S."/>
            <person name="Spatafora J."/>
            <person name="Crous P."/>
            <person name="Grigoriev I."/>
        </authorList>
    </citation>
    <scope>NUCLEOTIDE SEQUENCE</scope>
    <source>
        <strain evidence="3">CBS 260.36</strain>
    </source>
</reference>
<keyword evidence="2" id="KW-0413">Isomerase</keyword>
<dbReference type="SUPFAM" id="SSF53254">
    <property type="entry name" value="Phosphoglycerate mutase-like"/>
    <property type="match status" value="1"/>
</dbReference>
<evidence type="ECO:0000256" key="2">
    <source>
        <dbReference type="ARBA" id="ARBA00023235"/>
    </source>
</evidence>
<dbReference type="GO" id="GO:0016791">
    <property type="term" value="F:phosphatase activity"/>
    <property type="evidence" value="ECO:0007669"/>
    <property type="project" value="TreeGrafter"/>
</dbReference>
<proteinExistence type="predicted"/>
<dbReference type="InterPro" id="IPR050275">
    <property type="entry name" value="PGM_Phosphatase"/>
</dbReference>
<dbReference type="OrthoDB" id="496981at2759"/>
<gene>
    <name evidence="3" type="ORF">K461DRAFT_247826</name>
</gene>
<protein>
    <submittedName>
        <fullName evidence="3">Phosphoglycerate mutase-like protein</fullName>
    </submittedName>
</protein>
<dbReference type="PROSITE" id="PS00175">
    <property type="entry name" value="PG_MUTASE"/>
    <property type="match status" value="1"/>
</dbReference>
<dbReference type="InterPro" id="IPR001345">
    <property type="entry name" value="PG/BPGM_mutase_AS"/>
</dbReference>
<dbReference type="SMART" id="SM00855">
    <property type="entry name" value="PGAM"/>
    <property type="match status" value="1"/>
</dbReference>
<evidence type="ECO:0000256" key="1">
    <source>
        <dbReference type="ARBA" id="ARBA00023152"/>
    </source>
</evidence>
<dbReference type="EMBL" id="ML996093">
    <property type="protein sequence ID" value="KAF2148392.1"/>
    <property type="molecule type" value="Genomic_DNA"/>
</dbReference>
<accession>A0A9P4MD04</accession>
<evidence type="ECO:0000313" key="3">
    <source>
        <dbReference type="EMBL" id="KAF2148392.1"/>
    </source>
</evidence>
<dbReference type="GO" id="GO:0005737">
    <property type="term" value="C:cytoplasm"/>
    <property type="evidence" value="ECO:0007669"/>
    <property type="project" value="TreeGrafter"/>
</dbReference>